<feature type="domain" description="SBNO alpha/beta" evidence="5">
    <location>
        <begin position="1098"/>
        <end position="1215"/>
    </location>
</feature>
<feature type="compositionally biased region" description="Polar residues" evidence="2">
    <location>
        <begin position="571"/>
        <end position="588"/>
    </location>
</feature>
<proteinExistence type="inferred from homology"/>
<reference evidence="6 7" key="1">
    <citation type="journal article" date="2024" name="Nat. Commun.">
        <title>Phylogenomics reveals the evolutionary origins of lichenization in chlorophyte algae.</title>
        <authorList>
            <person name="Puginier C."/>
            <person name="Libourel C."/>
            <person name="Otte J."/>
            <person name="Skaloud P."/>
            <person name="Haon M."/>
            <person name="Grisel S."/>
            <person name="Petersen M."/>
            <person name="Berrin J.G."/>
            <person name="Delaux P.M."/>
            <person name="Dal Grande F."/>
            <person name="Keller J."/>
        </authorList>
    </citation>
    <scope>NUCLEOTIDE SEQUENCE [LARGE SCALE GENOMIC DNA]</scope>
    <source>
        <strain evidence="6 7">SAG 2043</strain>
    </source>
</reference>
<gene>
    <name evidence="6" type="ORF">WJX72_006088</name>
</gene>
<dbReference type="Pfam" id="PF25373">
    <property type="entry name" value="SBNO"/>
    <property type="match status" value="1"/>
</dbReference>
<feature type="region of interest" description="Disordered" evidence="2">
    <location>
        <begin position="502"/>
        <end position="527"/>
    </location>
</feature>
<evidence type="ECO:0000259" key="3">
    <source>
        <dbReference type="Pfam" id="PF13871"/>
    </source>
</evidence>
<sequence>MSVTYPAPATAVVDAELVPEDLDDIVGDAADNDSVEQEGDLYETYRPAKLEEGQPHPDPIVETASLASMQLPKVTYQHHLQDCAASRGRQIAPRAGFFLGDGAGVGKGRQIAALIKEHWRTGGRRALWVSVSNDLKYDSIRDLEDVGAGGITVFPEGKKSMPSASKRSATAVPEGVVFITYSLLIFISRSRGKDAEDVELGDSTHMPRDMPRGSRLKQIVDWLKGKGEDPLVIFDECHKAKNLIAAKGRASTQTGKAVLNLQNHLPHAKILYSSATGASEPNNLAHMNCLGMAGFYDMIRTLIESGLGALELVTMDPIFKIMYDRAAELWHLLLRILKKLGVGRKTWSLYFSAQQRFFRQMLMASKVPETAKLALDAVEKQGMCVVIGLQSTGEANTEAKRRETGDEMEDFVSAPQLILQQFLENHFPVCSSDLCADELLELQHDAYTTLQRWKDMRPGQQEADARAEPEVPEGWDQWRPGIPRAQAHGGLAWQAAAWQGSSGDDELECVQQGTTSEEREDQKQASMQEALLHRSLAATAKVPEWEELEHEAEARRKDQGKREAKRRALQESGSSQKRPARSLPSTASVITVVDSQEGEEMCSLPPKMQPGKAAVSDDEEHKAAAMEYHDDTACQARGATAAAEAAAKQPAKHTSLKERAAQQRVQGAEEALANLVNPGKGTSPANTDGTSLPPAGRRTRATSRARMYLEAHDDEGKDDDDHDDDDDYVHLASIDSLRNAGLDVQGLDVKPRIRGSRQGTPEPATPDEELYRPTVKNNALGDGWEDELHDQRAPGGNGWGPHPILLHIRGMLLCAVQATELPANPLDQLVHLLGGAGKVAEMTGRRTTLVKKEDGKVVTQMRNTEGAEPAAAASVPVYRIIVTDCAGEFRMASAAAKRLMSLGALLKGDRRAMGAGADLKGCDVENQYGRQTVERVFSDLLGYAEPMANVMVPDVPEAGRGQYSYNADMEDFRHWACKALENVGRLDWNARLEHDLVDPNDKGSVRRFLNRLLAMRLEEQKIIFQYFSETLDAVITYAKSRGKYETGITTIQGVNGAETSKEKLIHTNADSGAQTFSVEVAVDRGLSWEQALKFRNDWAADWKSSGNTDNPRVGFYRDSRYYDFGGTRHPHVLLATQTKAAENSRMKHNRYQRPGNSLSAWQQTEEDLCDKHVKISDAEAKTHWEFWYDYLGSHCDHGDNCTRRRHGMVCTNGQRMYTMYLITGAHRHHSILWRRA</sequence>
<evidence type="ECO:0000256" key="1">
    <source>
        <dbReference type="ARBA" id="ARBA00006992"/>
    </source>
</evidence>
<dbReference type="GO" id="GO:0005634">
    <property type="term" value="C:nucleus"/>
    <property type="evidence" value="ECO:0007669"/>
    <property type="project" value="TreeGrafter"/>
</dbReference>
<keyword evidence="7" id="KW-1185">Reference proteome</keyword>
<dbReference type="InterPro" id="IPR027417">
    <property type="entry name" value="P-loop_NTPase"/>
</dbReference>
<dbReference type="GO" id="GO:0006355">
    <property type="term" value="P:regulation of DNA-templated transcription"/>
    <property type="evidence" value="ECO:0007669"/>
    <property type="project" value="InterPro"/>
</dbReference>
<evidence type="ECO:0008006" key="8">
    <source>
        <dbReference type="Google" id="ProtNLM"/>
    </source>
</evidence>
<organism evidence="6 7">
    <name type="scientific">[Myrmecia] bisecta</name>
    <dbReference type="NCBI Taxonomy" id="41462"/>
    <lineage>
        <taxon>Eukaryota</taxon>
        <taxon>Viridiplantae</taxon>
        <taxon>Chlorophyta</taxon>
        <taxon>core chlorophytes</taxon>
        <taxon>Trebouxiophyceae</taxon>
        <taxon>Trebouxiales</taxon>
        <taxon>Trebouxiaceae</taxon>
        <taxon>Myrmecia</taxon>
    </lineage>
</organism>
<accession>A0AAW1Q0W9</accession>
<dbReference type="AlphaFoldDB" id="A0AAW1Q0W9"/>
<feature type="domain" description="Strawberry notch AAA" evidence="4">
    <location>
        <begin position="94"/>
        <end position="316"/>
    </location>
</feature>
<dbReference type="GO" id="GO:0042393">
    <property type="term" value="F:histone binding"/>
    <property type="evidence" value="ECO:0007669"/>
    <property type="project" value="TreeGrafter"/>
</dbReference>
<evidence type="ECO:0000313" key="7">
    <source>
        <dbReference type="Proteomes" id="UP001489004"/>
    </source>
</evidence>
<feature type="region of interest" description="Disordered" evidence="2">
    <location>
        <begin position="455"/>
        <end position="483"/>
    </location>
</feature>
<feature type="region of interest" description="Disordered" evidence="2">
    <location>
        <begin position="543"/>
        <end position="588"/>
    </location>
</feature>
<evidence type="ECO:0000313" key="6">
    <source>
        <dbReference type="EMBL" id="KAK9815574.1"/>
    </source>
</evidence>
<dbReference type="PANTHER" id="PTHR12706:SF30">
    <property type="entry name" value="PROTEIN STRAWBERRY NOTCH-RELATED"/>
    <property type="match status" value="1"/>
</dbReference>
<dbReference type="EMBL" id="JALJOR010000006">
    <property type="protein sequence ID" value="KAK9815574.1"/>
    <property type="molecule type" value="Genomic_DNA"/>
</dbReference>
<feature type="domain" description="Strawberry notch helicase C" evidence="3">
    <location>
        <begin position="873"/>
        <end position="1049"/>
    </location>
</feature>
<dbReference type="InterPro" id="IPR039187">
    <property type="entry name" value="SNO_AAA"/>
</dbReference>
<dbReference type="InterPro" id="IPR057332">
    <property type="entry name" value="SBNO_a/b_dom"/>
</dbReference>
<dbReference type="Pfam" id="PF13872">
    <property type="entry name" value="AAA_34"/>
    <property type="match status" value="1"/>
</dbReference>
<dbReference type="Gene3D" id="3.40.50.300">
    <property type="entry name" value="P-loop containing nucleotide triphosphate hydrolases"/>
    <property type="match status" value="1"/>
</dbReference>
<protein>
    <recommendedName>
        <fullName evidence="8">Strawberry notch AAA domain-containing protein</fullName>
    </recommendedName>
</protein>
<comment type="similarity">
    <text evidence="1">Belongs to the SBNO family.</text>
</comment>
<feature type="region of interest" description="Disordered" evidence="2">
    <location>
        <begin position="675"/>
        <end position="703"/>
    </location>
</feature>
<dbReference type="Proteomes" id="UP001489004">
    <property type="component" value="Unassembled WGS sequence"/>
</dbReference>
<dbReference type="InterPro" id="IPR026741">
    <property type="entry name" value="SNO"/>
</dbReference>
<feature type="domain" description="Strawberry notch helicase C" evidence="3">
    <location>
        <begin position="824"/>
        <end position="865"/>
    </location>
</feature>
<dbReference type="GO" id="GO:0031490">
    <property type="term" value="F:chromatin DNA binding"/>
    <property type="evidence" value="ECO:0007669"/>
    <property type="project" value="TreeGrafter"/>
</dbReference>
<comment type="caution">
    <text evidence="6">The sequence shown here is derived from an EMBL/GenBank/DDBJ whole genome shotgun (WGS) entry which is preliminary data.</text>
</comment>
<dbReference type="InterPro" id="IPR026937">
    <property type="entry name" value="SBNO_Helicase_C_dom"/>
</dbReference>
<dbReference type="SUPFAM" id="SSF52540">
    <property type="entry name" value="P-loop containing nucleoside triphosphate hydrolases"/>
    <property type="match status" value="1"/>
</dbReference>
<evidence type="ECO:0000259" key="4">
    <source>
        <dbReference type="Pfam" id="PF13872"/>
    </source>
</evidence>
<dbReference type="Pfam" id="PF13871">
    <property type="entry name" value="Helicase_C_4"/>
    <property type="match status" value="2"/>
</dbReference>
<dbReference type="PANTHER" id="PTHR12706">
    <property type="entry name" value="STRAWBERRY NOTCH-RELATED"/>
    <property type="match status" value="1"/>
</dbReference>
<feature type="compositionally biased region" description="Basic and acidic residues" evidence="2">
    <location>
        <begin position="455"/>
        <end position="469"/>
    </location>
</feature>
<evidence type="ECO:0000256" key="2">
    <source>
        <dbReference type="SAM" id="MobiDB-lite"/>
    </source>
</evidence>
<name>A0AAW1Q0W9_9CHLO</name>
<evidence type="ECO:0000259" key="5">
    <source>
        <dbReference type="Pfam" id="PF25373"/>
    </source>
</evidence>
<feature type="compositionally biased region" description="Basic and acidic residues" evidence="2">
    <location>
        <begin position="551"/>
        <end position="569"/>
    </location>
</feature>